<name>K4F790_9CAUD</name>
<protein>
    <submittedName>
        <fullName evidence="1">Uncharacterized protein</fullName>
    </submittedName>
</protein>
<dbReference type="KEGG" id="vg:13994208"/>
<dbReference type="EMBL" id="JN882285">
    <property type="protein sequence ID" value="AFC21918.1"/>
    <property type="molecule type" value="Genomic_DNA"/>
</dbReference>
<sequence>MSTLIICCTVAFCVLCLTVYNIKKVSADLYKKVCIDDNLPKSPYGLIRTKNYLGNMGYTITKNGEIIYIPGTDNKQYEVYSSLSSAIDHINILEKIDGYKLTEL</sequence>
<reference evidence="1 2" key="1">
    <citation type="journal article" date="2014" name="Virology">
        <title>Supersize me: Cronobacter sakazakii phage GAP32.</title>
        <authorList>
            <person name="Abbasifar R."/>
            <person name="Griffiths M.W."/>
            <person name="Sabour P.M."/>
            <person name="Ackermann H.-W."/>
            <person name="Vandersteegen K."/>
            <person name="Lavigne R."/>
            <person name="Noben J.-P."/>
            <person name="Villa A.A."/>
            <person name="Abbasifar A."/>
            <person name="Nash J.H.E."/>
            <person name="Kropinski A.M."/>
        </authorList>
    </citation>
    <scope>NUCLEOTIDE SEQUENCE [LARGE SCALE GENOMIC DNA]</scope>
    <source>
        <strain evidence="1">GAP-32</strain>
    </source>
</reference>
<dbReference type="Proteomes" id="UP000000457">
    <property type="component" value="Segment"/>
</dbReference>
<dbReference type="GeneID" id="13994208"/>
<keyword evidence="2" id="KW-1185">Reference proteome</keyword>
<gene>
    <name evidence="1" type="ORF">GAP32_461</name>
</gene>
<accession>K4F790</accession>
<proteinExistence type="predicted"/>
<evidence type="ECO:0000313" key="2">
    <source>
        <dbReference type="Proteomes" id="UP000000457"/>
    </source>
</evidence>
<evidence type="ECO:0000313" key="1">
    <source>
        <dbReference type="EMBL" id="AFC21918.1"/>
    </source>
</evidence>
<dbReference type="RefSeq" id="YP_006987573.1">
    <property type="nucleotide sequence ID" value="NC_019401.1"/>
</dbReference>
<organism evidence="1 2">
    <name type="scientific">Cronobacter phage vB_CsaM_GAP32</name>
    <dbReference type="NCBI Taxonomy" id="1141136"/>
    <lineage>
        <taxon>Viruses</taxon>
        <taxon>Duplodnaviria</taxon>
        <taxon>Heunggongvirae</taxon>
        <taxon>Uroviricota</taxon>
        <taxon>Caudoviricetes</taxon>
        <taxon>Mimasvirus</taxon>
        <taxon>Mimasvirus GAP32</taxon>
    </lineage>
</organism>